<keyword evidence="1" id="KW-0175">Coiled coil</keyword>
<dbReference type="Gene3D" id="3.80.10.10">
    <property type="entry name" value="Ribonuclease Inhibitor"/>
    <property type="match status" value="1"/>
</dbReference>
<proteinExistence type="predicted"/>
<name>A0A0N5BN68_STREA</name>
<evidence type="ECO:0000256" key="1">
    <source>
        <dbReference type="SAM" id="Coils"/>
    </source>
</evidence>
<dbReference type="SUPFAM" id="SSF52047">
    <property type="entry name" value="RNI-like"/>
    <property type="match status" value="1"/>
</dbReference>
<sequence>MSEEITSMKNMILQNQKMIEILSEKVKKLEAELLLKNTKVMRQDNTKALSPAEIVGHNMDVMKLIINKISSVEERKNIESTCKAYYLLCNSPNSYLPLIEYEAEKYSFSKWQEKGGFTFSIHNDEIEISIPETFFFNDTNSTGIKSALEKYIPKMKTLYIMKLFPQHIEFFETLNCFQNIETIKFSRYALQLNAGEILEKCQNLRPHTLIANNDHISAYNIRSLSPHENNLKFPPTLKNIHYDCYSEDFMWLLSNMKDVETRNFDNLVITKEMIDFLQYDEMELAFLKFITFFKSVNYFANDFVSSDFDRIFGRTLAQHNIAVSVNIHFESNILGLRRYMNLLDHRDQYEIRGNILNNKNSRFLANPGVYHNIRSLIIFDLNFSRFYYPFTYTEVQTLSQDLAMMNSLTTLEISFNLIPDYSSFYQICSALGKRLKNLRMYYCGKMGNSHFDILSENCTGLKNLSLISLKFEVTSIDKIISSFKDLKGLEVEFQKCKIPFASTWECLGLDDDNYKLKWPEVNFLRIICNLKSYDEHTSFEMMERNTPRKSGRLYLRKFHRDEETFVEIIIQKTASNCDGFDKIFTKR</sequence>
<protein>
    <submittedName>
        <fullName evidence="3">F-box domain-containing protein</fullName>
    </submittedName>
</protein>
<dbReference type="Proteomes" id="UP000046392">
    <property type="component" value="Unplaced"/>
</dbReference>
<reference evidence="3" key="1">
    <citation type="submission" date="2017-02" db="UniProtKB">
        <authorList>
            <consortium name="WormBaseParasite"/>
        </authorList>
    </citation>
    <scope>IDENTIFICATION</scope>
</reference>
<dbReference type="InterPro" id="IPR032675">
    <property type="entry name" value="LRR_dom_sf"/>
</dbReference>
<feature type="coiled-coil region" evidence="1">
    <location>
        <begin position="12"/>
        <end position="39"/>
    </location>
</feature>
<dbReference type="WBParaSite" id="SPAL_0000734700.1">
    <property type="protein sequence ID" value="SPAL_0000734700.1"/>
    <property type="gene ID" value="SPAL_0000734700"/>
</dbReference>
<evidence type="ECO:0000313" key="3">
    <source>
        <dbReference type="WBParaSite" id="SPAL_0000734700.1"/>
    </source>
</evidence>
<keyword evidence="2" id="KW-1185">Reference proteome</keyword>
<dbReference type="AlphaFoldDB" id="A0A0N5BN68"/>
<organism evidence="2 3">
    <name type="scientific">Strongyloides papillosus</name>
    <name type="common">Intestinal threadworm</name>
    <dbReference type="NCBI Taxonomy" id="174720"/>
    <lineage>
        <taxon>Eukaryota</taxon>
        <taxon>Metazoa</taxon>
        <taxon>Ecdysozoa</taxon>
        <taxon>Nematoda</taxon>
        <taxon>Chromadorea</taxon>
        <taxon>Rhabditida</taxon>
        <taxon>Tylenchina</taxon>
        <taxon>Panagrolaimomorpha</taxon>
        <taxon>Strongyloidoidea</taxon>
        <taxon>Strongyloididae</taxon>
        <taxon>Strongyloides</taxon>
    </lineage>
</organism>
<evidence type="ECO:0000313" key="2">
    <source>
        <dbReference type="Proteomes" id="UP000046392"/>
    </source>
</evidence>
<accession>A0A0N5BN68</accession>